<evidence type="ECO:0000313" key="2">
    <source>
        <dbReference type="EMBL" id="MBC1304237.1"/>
    </source>
</evidence>
<dbReference type="GeneID" id="58722733"/>
<dbReference type="RefSeq" id="WP_158647763.1">
    <property type="nucleotide sequence ID" value="NZ_JACKZP010000096.1"/>
</dbReference>
<protein>
    <submittedName>
        <fullName evidence="2">Uncharacterized protein</fullName>
    </submittedName>
</protein>
<comment type="caution">
    <text evidence="2">The sequence shown here is derived from an EMBL/GenBank/DDBJ whole genome shotgun (WGS) entry which is preliminary data.</text>
</comment>
<dbReference type="Proteomes" id="UP000570851">
    <property type="component" value="Unassembled WGS sequence"/>
</dbReference>
<feature type="region of interest" description="Disordered" evidence="1">
    <location>
        <begin position="34"/>
        <end position="66"/>
    </location>
</feature>
<evidence type="ECO:0000313" key="3">
    <source>
        <dbReference type="Proteomes" id="UP000570851"/>
    </source>
</evidence>
<sequence length="66" mass="7528">MMTLNVLDNERGESIQNTLQEGFSKRRYRVACFPGGVRQQNSKFPTGTHGEQGSIPQERQAYKIQN</sequence>
<keyword evidence="3" id="KW-1185">Reference proteome</keyword>
<dbReference type="EMBL" id="JACKZP010000096">
    <property type="protein sequence ID" value="MBC1304237.1"/>
    <property type="molecule type" value="Genomic_DNA"/>
</dbReference>
<feature type="compositionally biased region" description="Polar residues" evidence="1">
    <location>
        <begin position="38"/>
        <end position="66"/>
    </location>
</feature>
<organism evidence="2 3">
    <name type="scientific">Trichormus variabilis N2B</name>
    <dbReference type="NCBI Taxonomy" id="2681315"/>
    <lineage>
        <taxon>Bacteria</taxon>
        <taxon>Bacillati</taxon>
        <taxon>Cyanobacteriota</taxon>
        <taxon>Cyanophyceae</taxon>
        <taxon>Nostocales</taxon>
        <taxon>Nostocaceae</taxon>
        <taxon>Trichormus</taxon>
    </lineage>
</organism>
<proteinExistence type="predicted"/>
<gene>
    <name evidence="2" type="ORF">GNE12_20190</name>
</gene>
<evidence type="ECO:0000256" key="1">
    <source>
        <dbReference type="SAM" id="MobiDB-lite"/>
    </source>
</evidence>
<reference evidence="2 3" key="1">
    <citation type="submission" date="2019-11" db="EMBL/GenBank/DDBJ databases">
        <title>Comparison of genomes from free-living endosymbiotic cyanobacteria isolated from Azolla.</title>
        <authorList>
            <person name="Thiel T."/>
            <person name="Pratte B."/>
        </authorList>
    </citation>
    <scope>NUCLEOTIDE SEQUENCE [LARGE SCALE GENOMIC DNA]</scope>
    <source>
        <strain evidence="2 3">N2B</strain>
    </source>
</reference>
<accession>A0ABR6SCW6</accession>
<name>A0ABR6SCW6_ANAVA</name>